<protein>
    <submittedName>
        <fullName evidence="2">Uncharacterized protein</fullName>
    </submittedName>
</protein>
<organism evidence="2 3">
    <name type="scientific">Colocasia esculenta</name>
    <name type="common">Wild taro</name>
    <name type="synonym">Arum esculentum</name>
    <dbReference type="NCBI Taxonomy" id="4460"/>
    <lineage>
        <taxon>Eukaryota</taxon>
        <taxon>Viridiplantae</taxon>
        <taxon>Streptophyta</taxon>
        <taxon>Embryophyta</taxon>
        <taxon>Tracheophyta</taxon>
        <taxon>Spermatophyta</taxon>
        <taxon>Magnoliopsida</taxon>
        <taxon>Liliopsida</taxon>
        <taxon>Araceae</taxon>
        <taxon>Aroideae</taxon>
        <taxon>Colocasieae</taxon>
        <taxon>Colocasia</taxon>
    </lineage>
</organism>
<name>A0A843XPN7_COLES</name>
<evidence type="ECO:0000313" key="3">
    <source>
        <dbReference type="Proteomes" id="UP000652761"/>
    </source>
</evidence>
<evidence type="ECO:0000313" key="2">
    <source>
        <dbReference type="EMBL" id="MQM21764.1"/>
    </source>
</evidence>
<feature type="compositionally biased region" description="Pro residues" evidence="1">
    <location>
        <begin position="25"/>
        <end position="34"/>
    </location>
</feature>
<dbReference type="EMBL" id="NMUH01011555">
    <property type="protein sequence ID" value="MQM21764.1"/>
    <property type="molecule type" value="Genomic_DNA"/>
</dbReference>
<dbReference type="OrthoDB" id="1432951at2759"/>
<dbReference type="AlphaFoldDB" id="A0A843XPN7"/>
<accession>A0A843XPN7</accession>
<evidence type="ECO:0000256" key="1">
    <source>
        <dbReference type="SAM" id="MobiDB-lite"/>
    </source>
</evidence>
<keyword evidence="3" id="KW-1185">Reference proteome</keyword>
<proteinExistence type="predicted"/>
<dbReference type="Proteomes" id="UP000652761">
    <property type="component" value="Unassembled WGS sequence"/>
</dbReference>
<sequence length="133" mass="14975">MAGRRTRANAHSPTCDEEVRVPTPQETPIPPPPTIAQVQEITPKEQGYTGASMMERFKRMAPPPFKGESQPLVVENWLKEIEKIFFAIRCVEEDKTCLATYMLQTHYLLRRTGVVGDDTLAVEAVETDSERGD</sequence>
<gene>
    <name evidence="2" type="ORF">Taro_054810</name>
</gene>
<comment type="caution">
    <text evidence="2">The sequence shown here is derived from an EMBL/GenBank/DDBJ whole genome shotgun (WGS) entry which is preliminary data.</text>
</comment>
<reference evidence="2" key="1">
    <citation type="submission" date="2017-07" db="EMBL/GenBank/DDBJ databases">
        <title>Taro Niue Genome Assembly and Annotation.</title>
        <authorList>
            <person name="Atibalentja N."/>
            <person name="Keating K."/>
            <person name="Fields C.J."/>
        </authorList>
    </citation>
    <scope>NUCLEOTIDE SEQUENCE</scope>
    <source>
        <strain evidence="2">Niue_2</strain>
        <tissue evidence="2">Leaf</tissue>
    </source>
</reference>
<feature type="region of interest" description="Disordered" evidence="1">
    <location>
        <begin position="1"/>
        <end position="35"/>
    </location>
</feature>